<dbReference type="AlphaFoldDB" id="A0A6A6S2H9"/>
<proteinExistence type="predicted"/>
<evidence type="ECO:0000313" key="4">
    <source>
        <dbReference type="Proteomes" id="UP000799753"/>
    </source>
</evidence>
<feature type="region of interest" description="Disordered" evidence="2">
    <location>
        <begin position="107"/>
        <end position="194"/>
    </location>
</feature>
<gene>
    <name evidence="3" type="ORF">P280DRAFT_549075</name>
</gene>
<evidence type="ECO:0000256" key="2">
    <source>
        <dbReference type="SAM" id="MobiDB-lite"/>
    </source>
</evidence>
<feature type="coiled-coil region" evidence="1">
    <location>
        <begin position="394"/>
        <end position="421"/>
    </location>
</feature>
<feature type="coiled-coil region" evidence="1">
    <location>
        <begin position="455"/>
        <end position="537"/>
    </location>
</feature>
<feature type="compositionally biased region" description="Polar residues" evidence="2">
    <location>
        <begin position="15"/>
        <end position="26"/>
    </location>
</feature>
<feature type="compositionally biased region" description="Acidic residues" evidence="2">
    <location>
        <begin position="115"/>
        <end position="133"/>
    </location>
</feature>
<name>A0A6A6S2H9_9PLEO</name>
<dbReference type="Gene3D" id="1.20.5.340">
    <property type="match status" value="1"/>
</dbReference>
<sequence length="641" mass="71599">MRASLTRSQRDYQASRDTNPGSSSTYRPVASATRASPQPRFFPRLPSGALSFETLLQPRAQLYGVRKPTALASASAFTPARARSRAHAHGVTPFTLRRFLDDPLPVYTPNWPVTQDEDDTDNDTDNDTDDTDEYQSASTIDSEESRSITAFYSNGETQAIDSDKSQHNSAVDSDDESRSNSIITISSDDEEESYVMARPKTTSVAGSMKRGRSKSVKKTGLVATMNPAKKRTRSPSRESENQERATKVQKQDINVTAINTRVKVEETSATKLKLKPRPFFPNPTKGEIITKPMNEVIEISDDEDIPLIHPASRRGFCSSKANIGPAITPTPLNNKLRVSTPERLVAEAPGPSHAERSEVIKRDAEIETLNAKITKMTECWHNDSWQLASVKHNLDQRDREMKVLKAHIARIEDKTEATQKQHVRDLHDLRATQTVTDSVASDALDRLREWILNIVEKKDEELHQLEQRLTASEQKVDDLEMEIEDKEAEIAHLGALLETDKPTDQLQQQLVASEQKVDDLKTKIEAKEAEITQLANLLAAPDPSSQSNLQFPDSASSLKASNSRVVNMARPLTPSLSGESNGLQTRTDNVRKTYIKVKRRYDNLRSAAANIVQSTRGLDLTCFGEYGHYIKTLRNVLDEEK</sequence>
<organism evidence="3 4">
    <name type="scientific">Massarina eburnea CBS 473.64</name>
    <dbReference type="NCBI Taxonomy" id="1395130"/>
    <lineage>
        <taxon>Eukaryota</taxon>
        <taxon>Fungi</taxon>
        <taxon>Dikarya</taxon>
        <taxon>Ascomycota</taxon>
        <taxon>Pezizomycotina</taxon>
        <taxon>Dothideomycetes</taxon>
        <taxon>Pleosporomycetidae</taxon>
        <taxon>Pleosporales</taxon>
        <taxon>Massarineae</taxon>
        <taxon>Massarinaceae</taxon>
        <taxon>Massarina</taxon>
    </lineage>
</organism>
<keyword evidence="4" id="KW-1185">Reference proteome</keyword>
<dbReference type="Proteomes" id="UP000799753">
    <property type="component" value="Unassembled WGS sequence"/>
</dbReference>
<keyword evidence="1" id="KW-0175">Coiled coil</keyword>
<evidence type="ECO:0000256" key="1">
    <source>
        <dbReference type="SAM" id="Coils"/>
    </source>
</evidence>
<feature type="compositionally biased region" description="Polar residues" evidence="2">
    <location>
        <begin position="147"/>
        <end position="160"/>
    </location>
</feature>
<dbReference type="EMBL" id="MU006783">
    <property type="protein sequence ID" value="KAF2641352.1"/>
    <property type="molecule type" value="Genomic_DNA"/>
</dbReference>
<accession>A0A6A6S2H9</accession>
<protein>
    <submittedName>
        <fullName evidence="3">Uncharacterized protein</fullName>
    </submittedName>
</protein>
<feature type="region of interest" description="Disordered" evidence="2">
    <location>
        <begin position="226"/>
        <end position="249"/>
    </location>
</feature>
<feature type="compositionally biased region" description="Basic and acidic residues" evidence="2">
    <location>
        <begin position="235"/>
        <end position="249"/>
    </location>
</feature>
<feature type="region of interest" description="Disordered" evidence="2">
    <location>
        <begin position="1"/>
        <end position="44"/>
    </location>
</feature>
<dbReference type="OrthoDB" id="3692888at2759"/>
<evidence type="ECO:0000313" key="3">
    <source>
        <dbReference type="EMBL" id="KAF2641352.1"/>
    </source>
</evidence>
<reference evidence="3" key="1">
    <citation type="journal article" date="2020" name="Stud. Mycol.">
        <title>101 Dothideomycetes genomes: a test case for predicting lifestyles and emergence of pathogens.</title>
        <authorList>
            <person name="Haridas S."/>
            <person name="Albert R."/>
            <person name="Binder M."/>
            <person name="Bloem J."/>
            <person name="Labutti K."/>
            <person name="Salamov A."/>
            <person name="Andreopoulos B."/>
            <person name="Baker S."/>
            <person name="Barry K."/>
            <person name="Bills G."/>
            <person name="Bluhm B."/>
            <person name="Cannon C."/>
            <person name="Castanera R."/>
            <person name="Culley D."/>
            <person name="Daum C."/>
            <person name="Ezra D."/>
            <person name="Gonzalez J."/>
            <person name="Henrissat B."/>
            <person name="Kuo A."/>
            <person name="Liang C."/>
            <person name="Lipzen A."/>
            <person name="Lutzoni F."/>
            <person name="Magnuson J."/>
            <person name="Mondo S."/>
            <person name="Nolan M."/>
            <person name="Ohm R."/>
            <person name="Pangilinan J."/>
            <person name="Park H.-J."/>
            <person name="Ramirez L."/>
            <person name="Alfaro M."/>
            <person name="Sun H."/>
            <person name="Tritt A."/>
            <person name="Yoshinaga Y."/>
            <person name="Zwiers L.-H."/>
            <person name="Turgeon B."/>
            <person name="Goodwin S."/>
            <person name="Spatafora J."/>
            <person name="Crous P."/>
            <person name="Grigoriev I."/>
        </authorList>
    </citation>
    <scope>NUCLEOTIDE SEQUENCE</scope>
    <source>
        <strain evidence="3">CBS 473.64</strain>
    </source>
</reference>